<reference evidence="2 3" key="1">
    <citation type="submission" date="2022-08" db="EMBL/GenBank/DDBJ databases">
        <title>Whole genome sequencing-based tracing of a 2022 introduction and outbreak of Xanthomonas hortorum pv. pelargonii.</title>
        <authorList>
            <person name="Iruegas-Bocardo F."/>
            <person name="Weisberg A.K."/>
            <person name="Riutta E.R."/>
            <person name="Kilday K."/>
            <person name="Bonkowski J.C."/>
            <person name="Creswell T."/>
            <person name="Daughtrey M.L."/>
            <person name="Rane K."/>
            <person name="Grunwald N.J."/>
            <person name="Chang J.H."/>
            <person name="Putnam M.L."/>
        </authorList>
    </citation>
    <scope>NUCLEOTIDE SEQUENCE [LARGE SCALE GENOMIC DNA]</scope>
    <source>
        <strain evidence="2 3">22-323</strain>
    </source>
</reference>
<evidence type="ECO:0000313" key="2">
    <source>
        <dbReference type="EMBL" id="WOB47917.1"/>
    </source>
</evidence>
<organism evidence="2 3">
    <name type="scientific">Xanthomonas hydrangeae</name>
    <dbReference type="NCBI Taxonomy" id="2775159"/>
    <lineage>
        <taxon>Bacteria</taxon>
        <taxon>Pseudomonadati</taxon>
        <taxon>Pseudomonadota</taxon>
        <taxon>Gammaproteobacteria</taxon>
        <taxon>Lysobacterales</taxon>
        <taxon>Lysobacteraceae</taxon>
        <taxon>Xanthomonas</taxon>
    </lineage>
</organism>
<name>A0AAU0B4N6_9XANT</name>
<evidence type="ECO:0000313" key="3">
    <source>
        <dbReference type="Proteomes" id="UP001302716"/>
    </source>
</evidence>
<accession>A0AAU0B4N6</accession>
<proteinExistence type="predicted"/>
<feature type="domain" description="DUF4113" evidence="1">
    <location>
        <begin position="1"/>
        <end position="50"/>
    </location>
</feature>
<dbReference type="Pfam" id="PF13438">
    <property type="entry name" value="DUF4113"/>
    <property type="match status" value="1"/>
</dbReference>
<dbReference type="InterPro" id="IPR025188">
    <property type="entry name" value="DUF4113"/>
</dbReference>
<dbReference type="RefSeq" id="WP_316693119.1">
    <property type="nucleotide sequence ID" value="NZ_CP103836.1"/>
</dbReference>
<protein>
    <submittedName>
        <fullName evidence="2">DUF4113 domain-containing protein</fullName>
    </submittedName>
</protein>
<dbReference type="Proteomes" id="UP001302716">
    <property type="component" value="Chromosome"/>
</dbReference>
<sequence>MSALDAINRRFGRGTAGLGASGWQNSPAWASRQELLSGRFTTSLADLPRATC</sequence>
<dbReference type="EMBL" id="CP103836">
    <property type="protein sequence ID" value="WOB47917.1"/>
    <property type="molecule type" value="Genomic_DNA"/>
</dbReference>
<evidence type="ECO:0000259" key="1">
    <source>
        <dbReference type="Pfam" id="PF13438"/>
    </source>
</evidence>
<dbReference type="AlphaFoldDB" id="A0AAU0B4N6"/>
<gene>
    <name evidence="2" type="ORF">NYR97_11485</name>
</gene>
<keyword evidence="3" id="KW-1185">Reference proteome</keyword>